<evidence type="ECO:0000313" key="1">
    <source>
        <dbReference type="EMBL" id="SDQ80236.1"/>
    </source>
</evidence>
<dbReference type="AlphaFoldDB" id="A0A1H1DWE5"/>
<dbReference type="EMBL" id="FNKH01000002">
    <property type="protein sequence ID" value="SDQ80236.1"/>
    <property type="molecule type" value="Genomic_DNA"/>
</dbReference>
<proteinExistence type="predicted"/>
<evidence type="ECO:0000313" key="2">
    <source>
        <dbReference type="Proteomes" id="UP000181917"/>
    </source>
</evidence>
<sequence>MRRMADPAYREQQWSRRFDPNIAEVNQLCESLVERKPGSEVPFVDPVHDVDECRIVSLFASPGPGTGSRFISTENDDETAARTLEVYEAVGLRPEHVMPWNAYPWFVFDEQDGKLTAAQISEGLKPLLKFLRLVPRASALVAHGGEAQKLADLLLKSKIPDIQKRGFKTYKVRALGGRAFAGKPADQQKWLDEVHAAYADAMARAGLLRTSR</sequence>
<dbReference type="KEGG" id="acry:AC20117_04325"/>
<evidence type="ECO:0008006" key="3">
    <source>
        <dbReference type="Google" id="ProtNLM"/>
    </source>
</evidence>
<dbReference type="STRING" id="37928.SAMN04489742_2623"/>
<dbReference type="OrthoDB" id="3679064at2"/>
<keyword evidence="2" id="KW-1185">Reference proteome</keyword>
<dbReference type="Proteomes" id="UP000181917">
    <property type="component" value="Unassembled WGS sequence"/>
</dbReference>
<organism evidence="1 2">
    <name type="scientific">Crystallibacter crystallopoietes</name>
    <dbReference type="NCBI Taxonomy" id="37928"/>
    <lineage>
        <taxon>Bacteria</taxon>
        <taxon>Bacillati</taxon>
        <taxon>Actinomycetota</taxon>
        <taxon>Actinomycetes</taxon>
        <taxon>Micrococcales</taxon>
        <taxon>Micrococcaceae</taxon>
        <taxon>Crystallibacter</taxon>
    </lineage>
</organism>
<name>A0A1H1DWE5_9MICC</name>
<accession>A0A1H1DWE5</accession>
<protein>
    <recommendedName>
        <fullName evidence="3">Uracil DNA glycosylase superfamily protein</fullName>
    </recommendedName>
</protein>
<dbReference type="RefSeq" id="WP_074700833.1">
    <property type="nucleotide sequence ID" value="NZ_CP018863.1"/>
</dbReference>
<reference evidence="1 2" key="1">
    <citation type="submission" date="2016-10" db="EMBL/GenBank/DDBJ databases">
        <authorList>
            <person name="de Groot N.N."/>
        </authorList>
    </citation>
    <scope>NUCLEOTIDE SEQUENCE [LARGE SCALE GENOMIC DNA]</scope>
    <source>
        <strain evidence="1 2">DSM 20117</strain>
    </source>
</reference>
<gene>
    <name evidence="1" type="ORF">SAMN04489742_2623</name>
</gene>